<keyword evidence="5" id="KW-0521">NADP</keyword>
<dbReference type="InterPro" id="IPR001613">
    <property type="entry name" value="Flavin_amine_oxidase"/>
</dbReference>
<dbReference type="PRINTS" id="PR00757">
    <property type="entry name" value="AMINEOXDASEF"/>
</dbReference>
<comment type="similarity">
    <text evidence="2 8">Belongs to the FMO family.</text>
</comment>
<dbReference type="SUPFAM" id="SSF51905">
    <property type="entry name" value="FAD/NAD(P)-binding domain"/>
    <property type="match status" value="2"/>
</dbReference>
<dbReference type="InterPro" id="IPR050346">
    <property type="entry name" value="FMO-like"/>
</dbReference>
<feature type="binding site" evidence="7">
    <location>
        <position position="22"/>
    </location>
    <ligand>
        <name>FAD</name>
        <dbReference type="ChEBI" id="CHEBI:57692"/>
    </ligand>
</feature>
<reference evidence="9 10" key="1">
    <citation type="journal article" date="2024" name="Plant J.">
        <title>Genome sequences and population genomics reveal climatic adaptation and genomic divergence between two closely related sweetgum species.</title>
        <authorList>
            <person name="Xu W.Q."/>
            <person name="Ren C.Q."/>
            <person name="Zhang X.Y."/>
            <person name="Comes H.P."/>
            <person name="Liu X.H."/>
            <person name="Li Y.G."/>
            <person name="Kettle C.J."/>
            <person name="Jalonen R."/>
            <person name="Gaisberger H."/>
            <person name="Ma Y.Z."/>
            <person name="Qiu Y.X."/>
        </authorList>
    </citation>
    <scope>NUCLEOTIDE SEQUENCE [LARGE SCALE GENOMIC DNA]</scope>
    <source>
        <strain evidence="9">Hangzhou</strain>
    </source>
</reference>
<evidence type="ECO:0000313" key="9">
    <source>
        <dbReference type="EMBL" id="KAK9275571.1"/>
    </source>
</evidence>
<dbReference type="Gene3D" id="3.50.50.60">
    <property type="entry name" value="FAD/NAD(P)-binding domain"/>
    <property type="match status" value="2"/>
</dbReference>
<dbReference type="FunFam" id="3.50.50.60:FF:000199">
    <property type="entry name" value="Flavin-containing monooxygenase"/>
    <property type="match status" value="1"/>
</dbReference>
<dbReference type="EC" id="1.-.-.-" evidence="8"/>
<keyword evidence="4 8" id="KW-0274">FAD</keyword>
<dbReference type="GO" id="GO:0004499">
    <property type="term" value="F:N,N-dimethylaniline monooxygenase activity"/>
    <property type="evidence" value="ECO:0007669"/>
    <property type="project" value="InterPro"/>
</dbReference>
<evidence type="ECO:0000256" key="1">
    <source>
        <dbReference type="ARBA" id="ARBA00001974"/>
    </source>
</evidence>
<evidence type="ECO:0000256" key="2">
    <source>
        <dbReference type="ARBA" id="ARBA00009183"/>
    </source>
</evidence>
<accession>A0AAP0RD53</accession>
<dbReference type="PIRSF" id="PIRSF000332">
    <property type="entry name" value="FMO"/>
    <property type="match status" value="1"/>
</dbReference>
<dbReference type="Pfam" id="PF00743">
    <property type="entry name" value="FMO-like"/>
    <property type="match status" value="1"/>
</dbReference>
<name>A0AAP0RD53_LIQFO</name>
<protein>
    <recommendedName>
        <fullName evidence="8">Flavin-containing monooxygenase</fullName>
        <ecNumber evidence="8">1.-.-.-</ecNumber>
    </recommendedName>
</protein>
<proteinExistence type="inferred from homology"/>
<dbReference type="AlphaFoldDB" id="A0AAP0RD53"/>
<sequence>MAGDQNLPLVISKIAIVGAGISGIAAAKQLSHHNPVVFEATSSIGGVWKHCSYNSTKLQTPRCDFEFSDFPWSQRDNENFPSHLEILEYLESYATHFDVLKLVRFNSKVVELRFVGDRETVELGGELGEYGSLLTGKPVWEVAVQTNQSENIQWYAFEFLVVCIGKYGDIPKIPVFPQNKGPDIFQGQVLHTIDYCKLDKEASSQLLKGKKVAVIGYKKSAIDLAAECAEANQGPEGQPCTMVIRTLHWTVPHYWVWGLPFFLFYSTRFSQFLHERPNQGFLRALLCLLLSPMRQAVSKFIESYLLWKLPLRKYGLKPEHPFVEDYASCQMAILPENFFAEADKGKIVFKRASKWWFWNGGIEFEDNTRLEADVVALATGFDGKRKLKSILPEPFRSLLEYPSGIMPLYRGTIHPLIPKMAFVGYLESVSNLHSAEIRCKWLSRLVDNRFRLPSVEKMLEQTTKEMEVMKKTTRFYKRHCISTFSINHSDEICEEMGWTSWRKKNWLSEAFSPYNSQDYEEEKMKLL</sequence>
<keyword evidence="3 8" id="KW-0285">Flavoprotein</keyword>
<organism evidence="9 10">
    <name type="scientific">Liquidambar formosana</name>
    <name type="common">Formosan gum</name>
    <dbReference type="NCBI Taxonomy" id="63359"/>
    <lineage>
        <taxon>Eukaryota</taxon>
        <taxon>Viridiplantae</taxon>
        <taxon>Streptophyta</taxon>
        <taxon>Embryophyta</taxon>
        <taxon>Tracheophyta</taxon>
        <taxon>Spermatophyta</taxon>
        <taxon>Magnoliopsida</taxon>
        <taxon>eudicotyledons</taxon>
        <taxon>Gunneridae</taxon>
        <taxon>Pentapetalae</taxon>
        <taxon>Saxifragales</taxon>
        <taxon>Altingiaceae</taxon>
        <taxon>Liquidambar</taxon>
    </lineage>
</organism>
<comment type="cofactor">
    <cofactor evidence="1 8">
        <name>FAD</name>
        <dbReference type="ChEBI" id="CHEBI:57692"/>
    </cofactor>
</comment>
<dbReference type="FunFam" id="3.50.50.60:FF:000167">
    <property type="entry name" value="Flavin-containing monooxygenase"/>
    <property type="match status" value="1"/>
</dbReference>
<dbReference type="GO" id="GO:0050661">
    <property type="term" value="F:NADP binding"/>
    <property type="evidence" value="ECO:0007669"/>
    <property type="project" value="InterPro"/>
</dbReference>
<dbReference type="InterPro" id="IPR020946">
    <property type="entry name" value="Flavin_mOase-like"/>
</dbReference>
<dbReference type="InterPro" id="IPR000960">
    <property type="entry name" value="Flavin_mOase"/>
</dbReference>
<evidence type="ECO:0000256" key="4">
    <source>
        <dbReference type="ARBA" id="ARBA00022827"/>
    </source>
</evidence>
<dbReference type="Proteomes" id="UP001415857">
    <property type="component" value="Unassembled WGS sequence"/>
</dbReference>
<evidence type="ECO:0000256" key="3">
    <source>
        <dbReference type="ARBA" id="ARBA00022630"/>
    </source>
</evidence>
<gene>
    <name evidence="9" type="ORF">L1049_022838</name>
</gene>
<evidence type="ECO:0000256" key="7">
    <source>
        <dbReference type="PIRSR" id="PIRSR601613-1"/>
    </source>
</evidence>
<evidence type="ECO:0000313" key="10">
    <source>
        <dbReference type="Proteomes" id="UP001415857"/>
    </source>
</evidence>
<evidence type="ECO:0000256" key="8">
    <source>
        <dbReference type="RuleBase" id="RU361177"/>
    </source>
</evidence>
<feature type="binding site" evidence="7">
    <location>
        <begin position="39"/>
        <end position="40"/>
    </location>
    <ligand>
        <name>FAD</name>
        <dbReference type="ChEBI" id="CHEBI:57692"/>
    </ligand>
</feature>
<evidence type="ECO:0000256" key="6">
    <source>
        <dbReference type="ARBA" id="ARBA00023002"/>
    </source>
</evidence>
<keyword evidence="10" id="KW-1185">Reference proteome</keyword>
<dbReference type="GO" id="GO:0050660">
    <property type="term" value="F:flavin adenine dinucleotide binding"/>
    <property type="evidence" value="ECO:0007669"/>
    <property type="project" value="InterPro"/>
</dbReference>
<keyword evidence="8" id="KW-0503">Monooxygenase</keyword>
<dbReference type="InterPro" id="IPR036188">
    <property type="entry name" value="FAD/NAD-bd_sf"/>
</dbReference>
<comment type="caution">
    <text evidence="9">The sequence shown here is derived from an EMBL/GenBank/DDBJ whole genome shotgun (WGS) entry which is preliminary data.</text>
</comment>
<keyword evidence="6 8" id="KW-0560">Oxidoreductase</keyword>
<dbReference type="EMBL" id="JBBPBK010000011">
    <property type="protein sequence ID" value="KAK9275571.1"/>
    <property type="molecule type" value="Genomic_DNA"/>
</dbReference>
<dbReference type="PANTHER" id="PTHR23023">
    <property type="entry name" value="DIMETHYLANILINE MONOOXYGENASE"/>
    <property type="match status" value="1"/>
</dbReference>
<evidence type="ECO:0000256" key="5">
    <source>
        <dbReference type="ARBA" id="ARBA00022857"/>
    </source>
</evidence>